<dbReference type="GO" id="GO:0005737">
    <property type="term" value="C:cytoplasm"/>
    <property type="evidence" value="ECO:0007669"/>
    <property type="project" value="UniProtKB-SubCell"/>
</dbReference>
<evidence type="ECO:0000256" key="4">
    <source>
        <dbReference type="ARBA" id="ARBA00022832"/>
    </source>
</evidence>
<keyword evidence="5 8" id="KW-0460">Magnesium</keyword>
<dbReference type="InterPro" id="IPR037143">
    <property type="entry name" value="4-PPantetheinyl_Trfase_dom_sf"/>
</dbReference>
<name>A0A2T5JDC3_9SPHI</name>
<dbReference type="GO" id="GO:0008897">
    <property type="term" value="F:holo-[acyl-carrier-protein] synthase activity"/>
    <property type="evidence" value="ECO:0007669"/>
    <property type="project" value="UniProtKB-UniRule"/>
</dbReference>
<dbReference type="OrthoDB" id="517356at2"/>
<dbReference type="NCBIfam" id="TIGR00556">
    <property type="entry name" value="pantethn_trn"/>
    <property type="match status" value="1"/>
</dbReference>
<keyword evidence="8" id="KW-0963">Cytoplasm</keyword>
<evidence type="ECO:0000256" key="3">
    <source>
        <dbReference type="ARBA" id="ARBA00022723"/>
    </source>
</evidence>
<evidence type="ECO:0000259" key="9">
    <source>
        <dbReference type="Pfam" id="PF01648"/>
    </source>
</evidence>
<dbReference type="AlphaFoldDB" id="A0A2T5JDC3"/>
<keyword evidence="4 8" id="KW-0276">Fatty acid metabolism</keyword>
<dbReference type="RefSeq" id="WP_107827584.1">
    <property type="nucleotide sequence ID" value="NZ_CP160205.1"/>
</dbReference>
<evidence type="ECO:0000256" key="5">
    <source>
        <dbReference type="ARBA" id="ARBA00022842"/>
    </source>
</evidence>
<evidence type="ECO:0000256" key="6">
    <source>
        <dbReference type="ARBA" id="ARBA00023098"/>
    </source>
</evidence>
<proteinExistence type="inferred from homology"/>
<dbReference type="InterPro" id="IPR002582">
    <property type="entry name" value="ACPS"/>
</dbReference>
<dbReference type="Proteomes" id="UP000244168">
    <property type="component" value="Unassembled WGS sequence"/>
</dbReference>
<keyword evidence="3 8" id="KW-0479">Metal-binding</keyword>
<evidence type="ECO:0000256" key="2">
    <source>
        <dbReference type="ARBA" id="ARBA00022679"/>
    </source>
</evidence>
<feature type="binding site" evidence="8">
    <location>
        <position position="56"/>
    </location>
    <ligand>
        <name>Mg(2+)</name>
        <dbReference type="ChEBI" id="CHEBI:18420"/>
    </ligand>
</feature>
<feature type="domain" description="4'-phosphopantetheinyl transferase" evidence="9">
    <location>
        <begin position="5"/>
        <end position="97"/>
    </location>
</feature>
<keyword evidence="2 8" id="KW-0808">Transferase</keyword>
<dbReference type="Gene3D" id="3.90.470.20">
    <property type="entry name" value="4'-phosphopantetheinyl transferase domain"/>
    <property type="match status" value="1"/>
</dbReference>
<comment type="cofactor">
    <cofactor evidence="8">
        <name>Mg(2+)</name>
        <dbReference type="ChEBI" id="CHEBI:18420"/>
    </cofactor>
</comment>
<dbReference type="GO" id="GO:0006633">
    <property type="term" value="P:fatty acid biosynthetic process"/>
    <property type="evidence" value="ECO:0007669"/>
    <property type="project" value="UniProtKB-UniRule"/>
</dbReference>
<dbReference type="EMBL" id="QAOQ01000002">
    <property type="protein sequence ID" value="PTQ99665.1"/>
    <property type="molecule type" value="Genomic_DNA"/>
</dbReference>
<dbReference type="HAMAP" id="MF_00101">
    <property type="entry name" value="AcpS"/>
    <property type="match status" value="1"/>
</dbReference>
<keyword evidence="11" id="KW-1185">Reference proteome</keyword>
<keyword evidence="6 8" id="KW-0443">Lipid metabolism</keyword>
<organism evidence="10 11">
    <name type="scientific">Mucilaginibacter yixingensis</name>
    <dbReference type="NCBI Taxonomy" id="1295612"/>
    <lineage>
        <taxon>Bacteria</taxon>
        <taxon>Pseudomonadati</taxon>
        <taxon>Bacteroidota</taxon>
        <taxon>Sphingobacteriia</taxon>
        <taxon>Sphingobacteriales</taxon>
        <taxon>Sphingobacteriaceae</taxon>
        <taxon>Mucilaginibacter</taxon>
    </lineage>
</organism>
<evidence type="ECO:0000256" key="1">
    <source>
        <dbReference type="ARBA" id="ARBA00022516"/>
    </source>
</evidence>
<evidence type="ECO:0000256" key="7">
    <source>
        <dbReference type="ARBA" id="ARBA00023160"/>
    </source>
</evidence>
<accession>A0A2T5JDC3</accession>
<evidence type="ECO:0000256" key="8">
    <source>
        <dbReference type="HAMAP-Rule" id="MF_00101"/>
    </source>
</evidence>
<reference evidence="10 11" key="1">
    <citation type="submission" date="2018-04" db="EMBL/GenBank/DDBJ databases">
        <title>Genomic Encyclopedia of Archaeal and Bacterial Type Strains, Phase II (KMG-II): from individual species to whole genera.</title>
        <authorList>
            <person name="Goeker M."/>
        </authorList>
    </citation>
    <scope>NUCLEOTIDE SEQUENCE [LARGE SCALE GENOMIC DNA]</scope>
    <source>
        <strain evidence="10 11">DSM 26809</strain>
    </source>
</reference>
<evidence type="ECO:0000313" key="11">
    <source>
        <dbReference type="Proteomes" id="UP000244168"/>
    </source>
</evidence>
<gene>
    <name evidence="8" type="primary">acpS</name>
    <name evidence="10" type="ORF">C8P68_102493</name>
</gene>
<feature type="binding site" evidence="8">
    <location>
        <position position="8"/>
    </location>
    <ligand>
        <name>Mg(2+)</name>
        <dbReference type="ChEBI" id="CHEBI:18420"/>
    </ligand>
</feature>
<dbReference type="EC" id="2.7.8.7" evidence="8"/>
<dbReference type="InterPro" id="IPR004568">
    <property type="entry name" value="Ppantetheine-prot_Trfase_dom"/>
</dbReference>
<dbReference type="SUPFAM" id="SSF56214">
    <property type="entry name" value="4'-phosphopantetheinyl transferase"/>
    <property type="match status" value="1"/>
</dbReference>
<sequence>MIYGLGTDLVDVERIAEKIKRSEGFKELIFSAAEIDYCEAKTHRFEHYAARFAAKEAFFKALGTGWLSGTAFNQIQITHNTDGRPALELSAETKATIAAIGEFNIHVSLSHTKTVATATVILETR</sequence>
<comment type="subcellular location">
    <subcellularLocation>
        <location evidence="8">Cytoplasm</location>
    </subcellularLocation>
</comment>
<dbReference type="InterPro" id="IPR008278">
    <property type="entry name" value="4-PPantetheinyl_Trfase_dom"/>
</dbReference>
<dbReference type="Pfam" id="PF01648">
    <property type="entry name" value="ACPS"/>
    <property type="match status" value="1"/>
</dbReference>
<protein>
    <recommendedName>
        <fullName evidence="8">Holo-[acyl-carrier-protein] synthase</fullName>
        <shortName evidence="8">Holo-ACP synthase</shortName>
        <ecNumber evidence="8">2.7.8.7</ecNumber>
    </recommendedName>
    <alternativeName>
        <fullName evidence="8">4'-phosphopantetheinyl transferase AcpS</fullName>
    </alternativeName>
</protein>
<comment type="similarity">
    <text evidence="8">Belongs to the P-Pant transferase superfamily. AcpS family.</text>
</comment>
<dbReference type="NCBIfam" id="TIGR00516">
    <property type="entry name" value="acpS"/>
    <property type="match status" value="1"/>
</dbReference>
<keyword evidence="1 8" id="KW-0444">Lipid biosynthesis</keyword>
<dbReference type="GO" id="GO:0000287">
    <property type="term" value="F:magnesium ion binding"/>
    <property type="evidence" value="ECO:0007669"/>
    <property type="project" value="UniProtKB-UniRule"/>
</dbReference>
<comment type="caution">
    <text evidence="10">The sequence shown here is derived from an EMBL/GenBank/DDBJ whole genome shotgun (WGS) entry which is preliminary data.</text>
</comment>
<comment type="catalytic activity">
    <reaction evidence="8">
        <text>apo-[ACP] + CoA = holo-[ACP] + adenosine 3',5'-bisphosphate + H(+)</text>
        <dbReference type="Rhea" id="RHEA:12068"/>
        <dbReference type="Rhea" id="RHEA-COMP:9685"/>
        <dbReference type="Rhea" id="RHEA-COMP:9690"/>
        <dbReference type="ChEBI" id="CHEBI:15378"/>
        <dbReference type="ChEBI" id="CHEBI:29999"/>
        <dbReference type="ChEBI" id="CHEBI:57287"/>
        <dbReference type="ChEBI" id="CHEBI:58343"/>
        <dbReference type="ChEBI" id="CHEBI:64479"/>
        <dbReference type="EC" id="2.7.8.7"/>
    </reaction>
</comment>
<comment type="function">
    <text evidence="8">Transfers the 4'-phosphopantetheine moiety from coenzyme A to a Ser of acyl-carrier-protein.</text>
</comment>
<evidence type="ECO:0000313" key="10">
    <source>
        <dbReference type="EMBL" id="PTQ99665.1"/>
    </source>
</evidence>
<keyword evidence="7 8" id="KW-0275">Fatty acid biosynthesis</keyword>